<feature type="signal peptide" evidence="1">
    <location>
        <begin position="1"/>
        <end position="19"/>
    </location>
</feature>
<protein>
    <submittedName>
        <fullName evidence="2">DUF4097 domain-containing protein</fullName>
    </submittedName>
</protein>
<comment type="caution">
    <text evidence="2">The sequence shown here is derived from an EMBL/GenBank/DDBJ whole genome shotgun (WGS) entry which is preliminary data.</text>
</comment>
<proteinExistence type="predicted"/>
<dbReference type="EMBL" id="JAACJS010000002">
    <property type="protein sequence ID" value="NCI48525.1"/>
    <property type="molecule type" value="Genomic_DNA"/>
</dbReference>
<keyword evidence="3" id="KW-1185">Reference proteome</keyword>
<evidence type="ECO:0000313" key="2">
    <source>
        <dbReference type="EMBL" id="NCI48525.1"/>
    </source>
</evidence>
<organism evidence="2 3">
    <name type="scientific">Sediminibacterium roseum</name>
    <dbReference type="NCBI Taxonomy" id="1978412"/>
    <lineage>
        <taxon>Bacteria</taxon>
        <taxon>Pseudomonadati</taxon>
        <taxon>Bacteroidota</taxon>
        <taxon>Chitinophagia</taxon>
        <taxon>Chitinophagales</taxon>
        <taxon>Chitinophagaceae</taxon>
        <taxon>Sediminibacterium</taxon>
    </lineage>
</organism>
<gene>
    <name evidence="2" type="ORF">GWC95_01230</name>
</gene>
<evidence type="ECO:0000256" key="1">
    <source>
        <dbReference type="SAM" id="SignalP"/>
    </source>
</evidence>
<sequence>MNTFLMGLVLLASTTAANAQVTGVQAPRARSASETSISVTGATAPSPALASVGHGYSYSTNNIDYVFTSGKDFKMEDLKSKEVSKEIAMPKGGEIYIENTSRGVVIKTWDQPKVKVTTTVYYDGEPKLTDEEWFDKLNLSLKTLGTSVKVKSGGVSSGGTVYSYNGIGSTTTTSTFGSQGGAAIFNSSGQNIGSKSTLKRTLTITVPAGSKIDVESKYSDITLPAGIGDVNLDISNSNLESENLNKLTLRSKYSNINVGDIKVAEVEFTNGRFTAKNIDDLDIESKSSTIEMASAKKIVIRSSNDEYELEEAGEVRARKSYGNLRITKLNNSLEVDGSNADVKVRKVGPALSLIKIDDKYADVRIPLRETKNYAIDFTGNYSSVYGNFEKVPVPVTTSDKDKKDGETYIIQGNVARNLGFSRSGDNSNPSRFTATVGDGKGLKVEMKCQNCTVDFK</sequence>
<accession>A0ABW9ZPS0</accession>
<reference evidence="2 3" key="1">
    <citation type="submission" date="2020-01" db="EMBL/GenBank/DDBJ databases">
        <title>Genome analysis.</title>
        <authorList>
            <person name="Wu S."/>
            <person name="Wang G."/>
        </authorList>
    </citation>
    <scope>NUCLEOTIDE SEQUENCE [LARGE SCALE GENOMIC DNA]</scope>
    <source>
        <strain evidence="2 3">SYL130</strain>
    </source>
</reference>
<keyword evidence="1" id="KW-0732">Signal</keyword>
<name>A0ABW9ZPS0_9BACT</name>
<dbReference type="RefSeq" id="WP_161816847.1">
    <property type="nucleotide sequence ID" value="NZ_JAACJS010000002.1"/>
</dbReference>
<feature type="chain" id="PRO_5047543669" evidence="1">
    <location>
        <begin position="20"/>
        <end position="456"/>
    </location>
</feature>
<evidence type="ECO:0000313" key="3">
    <source>
        <dbReference type="Proteomes" id="UP000753802"/>
    </source>
</evidence>
<dbReference type="Proteomes" id="UP000753802">
    <property type="component" value="Unassembled WGS sequence"/>
</dbReference>